<feature type="binding site" evidence="4 6">
    <location>
        <position position="144"/>
    </location>
    <ligand>
        <name>substrate</name>
    </ligand>
</feature>
<dbReference type="InterPro" id="IPR011079">
    <property type="entry name" value="Ala_racemase_C"/>
</dbReference>
<dbReference type="HAMAP" id="MF_01201">
    <property type="entry name" value="Ala_racemase"/>
    <property type="match status" value="1"/>
</dbReference>
<dbReference type="Pfam" id="PF00842">
    <property type="entry name" value="Ala_racemase_C"/>
    <property type="match status" value="1"/>
</dbReference>
<feature type="binding site" evidence="4 6">
    <location>
        <position position="324"/>
    </location>
    <ligand>
        <name>substrate</name>
    </ligand>
</feature>
<sequence>MPRPILATISTSAMAHNLSQVKARIEFARKVHSSINQQCLSKIVAVIKANAYGHGTLNALIGFKAADALGMIDLVDGILCRDNGWTKPIILLEGFFDSQDIEILQHYQLTTAIHHQAQIAYLNEAKNVGKPIDVLVKFNTGMNRLGFHIDQAKDVLVQLNELKAKGIVGRIGAMSHFANADLESIYVNDAAQKILAIAPQFDGQLSICNSAASIRYPYLALQHHENWVRPGICLYGSSPFDIELSQYPSVDFRPTMTLEAKVIAIQQLKAGDKVGYGSLFTADQPMKMAVVACGYADGYPRSAPQNTPVMVDGVAASIIGRVSMDMITVDVTHIPSAQVNSRVVFWGDGGPTIDEVAKATGRIGYEIMCNLAKRVPIKVV</sequence>
<evidence type="ECO:0000256" key="4">
    <source>
        <dbReference type="HAMAP-Rule" id="MF_01201"/>
    </source>
</evidence>
<protein>
    <recommendedName>
        <fullName evidence="4">Alanine racemase</fullName>
        <ecNumber evidence="4">5.1.1.1</ecNumber>
    </recommendedName>
</protein>
<dbReference type="UniPathway" id="UPA00042">
    <property type="reaction ID" value="UER00497"/>
</dbReference>
<dbReference type="OrthoDB" id="9813814at2"/>
<comment type="function">
    <text evidence="4">Catalyzes the interconversion of L-alanine and D-alanine. May also act on other amino acids.</text>
</comment>
<name>V8G9Y5_9BURK</name>
<dbReference type="Pfam" id="PF01168">
    <property type="entry name" value="Ala_racemase_N"/>
    <property type="match status" value="1"/>
</dbReference>
<keyword evidence="2 4" id="KW-0663">Pyridoxal phosphate</keyword>
<evidence type="ECO:0000256" key="6">
    <source>
        <dbReference type="PIRSR" id="PIRSR600821-52"/>
    </source>
</evidence>
<dbReference type="SUPFAM" id="SSF51419">
    <property type="entry name" value="PLP-binding barrel"/>
    <property type="match status" value="1"/>
</dbReference>
<dbReference type="PANTHER" id="PTHR30511">
    <property type="entry name" value="ALANINE RACEMASE"/>
    <property type="match status" value="1"/>
</dbReference>
<dbReference type="GO" id="GO:0030632">
    <property type="term" value="P:D-alanine biosynthetic process"/>
    <property type="evidence" value="ECO:0007669"/>
    <property type="project" value="UniProtKB-UniRule"/>
</dbReference>
<reference evidence="8 9" key="1">
    <citation type="submission" date="2013-11" db="EMBL/GenBank/DDBJ databases">
        <title>Genomic analysis of Pelistega sp. HM-7.</title>
        <authorList>
            <person name="Kumbhare S.V."/>
            <person name="Shetty S.A."/>
            <person name="Sharma O."/>
            <person name="Dhotre D.P."/>
        </authorList>
    </citation>
    <scope>NUCLEOTIDE SEQUENCE [LARGE SCALE GENOMIC DNA]</scope>
    <source>
        <strain evidence="8 9">HM-7</strain>
    </source>
</reference>
<dbReference type="RefSeq" id="WP_023949066.1">
    <property type="nucleotide sequence ID" value="NZ_AYSV01000008.1"/>
</dbReference>
<dbReference type="Gene3D" id="2.40.37.10">
    <property type="entry name" value="Lyase, Ornithine Decarboxylase, Chain A, domain 1"/>
    <property type="match status" value="1"/>
</dbReference>
<dbReference type="AlphaFoldDB" id="V8G9Y5"/>
<dbReference type="InterPro" id="IPR009006">
    <property type="entry name" value="Ala_racemase/Decarboxylase_C"/>
</dbReference>
<comment type="pathway">
    <text evidence="4">Amino-acid biosynthesis; D-alanine biosynthesis; D-alanine from L-alanine: step 1/1.</text>
</comment>
<dbReference type="Proteomes" id="UP000018766">
    <property type="component" value="Unassembled WGS sequence"/>
</dbReference>
<dbReference type="GO" id="GO:0005829">
    <property type="term" value="C:cytosol"/>
    <property type="evidence" value="ECO:0007669"/>
    <property type="project" value="TreeGrafter"/>
</dbReference>
<dbReference type="GO" id="GO:0008784">
    <property type="term" value="F:alanine racemase activity"/>
    <property type="evidence" value="ECO:0007669"/>
    <property type="project" value="UniProtKB-UniRule"/>
</dbReference>
<feature type="domain" description="Alanine racemase C-terminal" evidence="7">
    <location>
        <begin position="255"/>
        <end position="380"/>
    </location>
</feature>
<dbReference type="PRINTS" id="PR00992">
    <property type="entry name" value="ALARACEMASE"/>
</dbReference>
<dbReference type="InterPro" id="IPR000821">
    <property type="entry name" value="Ala_racemase"/>
</dbReference>
<evidence type="ECO:0000256" key="1">
    <source>
        <dbReference type="ARBA" id="ARBA00001933"/>
    </source>
</evidence>
<feature type="active site" description="Proton acceptor; specific for L-alanine" evidence="4">
    <location>
        <position position="276"/>
    </location>
</feature>
<dbReference type="InterPro" id="IPR020622">
    <property type="entry name" value="Ala_racemase_pyridoxalP-BS"/>
</dbReference>
<feature type="active site" description="Proton acceptor; specific for D-alanine" evidence="4">
    <location>
        <position position="48"/>
    </location>
</feature>
<evidence type="ECO:0000259" key="7">
    <source>
        <dbReference type="SMART" id="SM01005"/>
    </source>
</evidence>
<keyword evidence="9" id="KW-1185">Reference proteome</keyword>
<evidence type="ECO:0000256" key="5">
    <source>
        <dbReference type="PIRSR" id="PIRSR600821-50"/>
    </source>
</evidence>
<evidence type="ECO:0000313" key="8">
    <source>
        <dbReference type="EMBL" id="ETD72926.1"/>
    </source>
</evidence>
<comment type="caution">
    <text evidence="8">The sequence shown here is derived from an EMBL/GenBank/DDBJ whole genome shotgun (WGS) entry which is preliminary data.</text>
</comment>
<comment type="cofactor">
    <cofactor evidence="1 4 5">
        <name>pyridoxal 5'-phosphate</name>
        <dbReference type="ChEBI" id="CHEBI:597326"/>
    </cofactor>
</comment>
<dbReference type="Gene3D" id="3.20.20.10">
    <property type="entry name" value="Alanine racemase"/>
    <property type="match status" value="1"/>
</dbReference>
<dbReference type="PROSITE" id="PS00395">
    <property type="entry name" value="ALANINE_RACEMASE"/>
    <property type="match status" value="1"/>
</dbReference>
<organism evidence="8 9">
    <name type="scientific">Pelistega indica</name>
    <dbReference type="NCBI Taxonomy" id="1414851"/>
    <lineage>
        <taxon>Bacteria</taxon>
        <taxon>Pseudomonadati</taxon>
        <taxon>Pseudomonadota</taxon>
        <taxon>Betaproteobacteria</taxon>
        <taxon>Burkholderiales</taxon>
        <taxon>Alcaligenaceae</taxon>
        <taxon>Pelistega</taxon>
    </lineage>
</organism>
<dbReference type="InterPro" id="IPR029066">
    <property type="entry name" value="PLP-binding_barrel"/>
</dbReference>
<evidence type="ECO:0000256" key="2">
    <source>
        <dbReference type="ARBA" id="ARBA00022898"/>
    </source>
</evidence>
<dbReference type="PATRIC" id="fig|1414851.3.peg.264"/>
<proteinExistence type="inferred from homology"/>
<comment type="catalytic activity">
    <reaction evidence="4">
        <text>L-alanine = D-alanine</text>
        <dbReference type="Rhea" id="RHEA:20249"/>
        <dbReference type="ChEBI" id="CHEBI:57416"/>
        <dbReference type="ChEBI" id="CHEBI:57972"/>
        <dbReference type="EC" id="5.1.1.1"/>
    </reaction>
</comment>
<dbReference type="NCBIfam" id="TIGR00492">
    <property type="entry name" value="alr"/>
    <property type="match status" value="1"/>
</dbReference>
<keyword evidence="3 4" id="KW-0413">Isomerase</keyword>
<evidence type="ECO:0000256" key="3">
    <source>
        <dbReference type="ARBA" id="ARBA00023235"/>
    </source>
</evidence>
<dbReference type="EMBL" id="AYSV01000008">
    <property type="protein sequence ID" value="ETD72926.1"/>
    <property type="molecule type" value="Genomic_DNA"/>
</dbReference>
<dbReference type="EC" id="5.1.1.1" evidence="4"/>
<dbReference type="SMART" id="SM01005">
    <property type="entry name" value="Ala_racemase_C"/>
    <property type="match status" value="1"/>
</dbReference>
<dbReference type="GO" id="GO:0030170">
    <property type="term" value="F:pyridoxal phosphate binding"/>
    <property type="evidence" value="ECO:0007669"/>
    <property type="project" value="UniProtKB-UniRule"/>
</dbReference>
<dbReference type="PANTHER" id="PTHR30511:SF0">
    <property type="entry name" value="ALANINE RACEMASE, CATABOLIC-RELATED"/>
    <property type="match status" value="1"/>
</dbReference>
<dbReference type="InterPro" id="IPR001608">
    <property type="entry name" value="Ala_racemase_N"/>
</dbReference>
<accession>V8G9Y5</accession>
<evidence type="ECO:0000313" key="9">
    <source>
        <dbReference type="Proteomes" id="UP000018766"/>
    </source>
</evidence>
<comment type="similarity">
    <text evidence="4">Belongs to the alanine racemase family.</text>
</comment>
<feature type="modified residue" description="N6-(pyridoxal phosphate)lysine" evidence="4 5">
    <location>
        <position position="48"/>
    </location>
</feature>
<dbReference type="SUPFAM" id="SSF50621">
    <property type="entry name" value="Alanine racemase C-terminal domain-like"/>
    <property type="match status" value="1"/>
</dbReference>
<gene>
    <name evidence="8" type="ORF">V757_01235</name>
</gene>